<dbReference type="SMART" id="SM00320">
    <property type="entry name" value="WD40"/>
    <property type="match status" value="2"/>
</dbReference>
<keyword evidence="7" id="KW-1185">Reference proteome</keyword>
<dbReference type="Gene3D" id="1.10.1540.10">
    <property type="entry name" value="BEACH domain"/>
    <property type="match status" value="1"/>
</dbReference>
<dbReference type="PANTHER" id="PTHR13743">
    <property type="entry name" value="BEIGE/BEACH-RELATED"/>
    <property type="match status" value="1"/>
</dbReference>
<dbReference type="InterPro" id="IPR016024">
    <property type="entry name" value="ARM-type_fold"/>
</dbReference>
<gene>
    <name evidence="6" type="ORF">M9Y10_015130</name>
</gene>
<accession>A0ABR2L1E7</accession>
<dbReference type="SMART" id="SM01026">
    <property type="entry name" value="Beach"/>
    <property type="match status" value="1"/>
</dbReference>
<dbReference type="SUPFAM" id="SSF50978">
    <property type="entry name" value="WD40 repeat-like"/>
    <property type="match status" value="1"/>
</dbReference>
<feature type="domain" description="BEACH-type PH" evidence="5">
    <location>
        <begin position="1452"/>
        <end position="1575"/>
    </location>
</feature>
<dbReference type="SUPFAM" id="SSF49899">
    <property type="entry name" value="Concanavalin A-like lectins/glucanases"/>
    <property type="match status" value="1"/>
</dbReference>
<dbReference type="SUPFAM" id="SSF81837">
    <property type="entry name" value="BEACH domain"/>
    <property type="match status" value="1"/>
</dbReference>
<dbReference type="SUPFAM" id="SSF50729">
    <property type="entry name" value="PH domain-like"/>
    <property type="match status" value="1"/>
</dbReference>
<dbReference type="InterPro" id="IPR050865">
    <property type="entry name" value="BEACH_Domain"/>
</dbReference>
<feature type="repeat" description="WD" evidence="3">
    <location>
        <begin position="2005"/>
        <end position="2031"/>
    </location>
</feature>
<dbReference type="InterPro" id="IPR000409">
    <property type="entry name" value="BEACH_dom"/>
</dbReference>
<dbReference type="PROSITE" id="PS00678">
    <property type="entry name" value="WD_REPEATS_1"/>
    <property type="match status" value="1"/>
</dbReference>
<dbReference type="InterPro" id="IPR019775">
    <property type="entry name" value="WD40_repeat_CS"/>
</dbReference>
<protein>
    <recommendedName>
        <fullName evidence="8">Beige/BEACH domain containing protein</fullName>
    </recommendedName>
</protein>
<dbReference type="Gene3D" id="2.130.10.10">
    <property type="entry name" value="YVTN repeat-like/Quinoprotein amine dehydrogenase"/>
    <property type="match status" value="1"/>
</dbReference>
<evidence type="ECO:0000259" key="5">
    <source>
        <dbReference type="PROSITE" id="PS51783"/>
    </source>
</evidence>
<evidence type="ECO:0000313" key="6">
    <source>
        <dbReference type="EMBL" id="KAK8897194.1"/>
    </source>
</evidence>
<dbReference type="Pfam" id="PF02138">
    <property type="entry name" value="Beach"/>
    <property type="match status" value="1"/>
</dbReference>
<evidence type="ECO:0000313" key="7">
    <source>
        <dbReference type="Proteomes" id="UP001470230"/>
    </source>
</evidence>
<dbReference type="InterPro" id="IPR036372">
    <property type="entry name" value="BEACH_dom_sf"/>
</dbReference>
<reference evidence="6 7" key="1">
    <citation type="submission" date="2024-04" db="EMBL/GenBank/DDBJ databases">
        <title>Tritrichomonas musculus Genome.</title>
        <authorList>
            <person name="Alves-Ferreira E."/>
            <person name="Grigg M."/>
            <person name="Lorenzi H."/>
            <person name="Galac M."/>
        </authorList>
    </citation>
    <scope>NUCLEOTIDE SEQUENCE [LARGE SCALE GENOMIC DNA]</scope>
    <source>
        <strain evidence="6 7">EAF2021</strain>
    </source>
</reference>
<dbReference type="InterPro" id="IPR015943">
    <property type="entry name" value="WD40/YVTN_repeat-like_dom_sf"/>
</dbReference>
<dbReference type="InterPro" id="IPR036322">
    <property type="entry name" value="WD40_repeat_dom_sf"/>
</dbReference>
<organism evidence="6 7">
    <name type="scientific">Tritrichomonas musculus</name>
    <dbReference type="NCBI Taxonomy" id="1915356"/>
    <lineage>
        <taxon>Eukaryota</taxon>
        <taxon>Metamonada</taxon>
        <taxon>Parabasalia</taxon>
        <taxon>Tritrichomonadida</taxon>
        <taxon>Tritrichomonadidae</taxon>
        <taxon>Tritrichomonas</taxon>
    </lineage>
</organism>
<dbReference type="InterPro" id="IPR001680">
    <property type="entry name" value="WD40_rpt"/>
</dbReference>
<dbReference type="SUPFAM" id="SSF48371">
    <property type="entry name" value="ARM repeat"/>
    <property type="match status" value="1"/>
</dbReference>
<dbReference type="Proteomes" id="UP001470230">
    <property type="component" value="Unassembled WGS sequence"/>
</dbReference>
<dbReference type="EMBL" id="JAPFFF010000002">
    <property type="protein sequence ID" value="KAK8897194.1"/>
    <property type="molecule type" value="Genomic_DNA"/>
</dbReference>
<evidence type="ECO:0008006" key="8">
    <source>
        <dbReference type="Google" id="ProtNLM"/>
    </source>
</evidence>
<dbReference type="PROSITE" id="PS51783">
    <property type="entry name" value="PH_BEACH"/>
    <property type="match status" value="1"/>
</dbReference>
<sequence length="2275" mass="267061">MSSVKAFVQIKHYIKIEDYTLSESPLLNELKKPFNPIIESDNINENYDFLITNVGAYDFGNINFSEVGYEELQQLKNQYNSKNDFKKQLIILFMLLIVRMHDQYYDIFDEDNTKYKKLLNPLILPPDPKEKCVIPLILQVNKFFTHEFKQNSIIVVQSINSYINQINNDNCIYNFLPFLIGLLDTTDQILIQNFINSDLFIKIIGISQKELPIFDFYRHFLYKFTTVSFRKTLVTQSMLDNFFDNDRNTSIESIFGKAIKELSDYPEILKEILVIFSYIISVAHEKGKEKSSLVFRILPCIDFFFGKISPEIDLSSFFEAVATFAVYSENEVSFELLIDDVRKLMAQKPSFMFQLRKNHNFFEILSKCKKKINYKYLINFAKITSGEMILLYQAIYVLLSLIQNIPEDEENIASSLFELSKNNGNIIELDRAKVPDFILRRLPIVQDKEEIREIYLQLFQSITSVVYHKTVFYHTIELLKNPDFKYSCDLLKVINKQLETFLLNNNLKNHNYSAFQYRREQLILHNTPYSFFRFDNLTGCGIISPKVTLKGSFSFCFWIRFNEMESINDRGPISTSSGTYVNPKEMSLVYLNNEDYKLDLFLQNSKLYLRYSVIKNSMKNLLDPTPFDYDFEQGRWYFINFTFKKKILYTYNSKLDIFNDVNEHHATNKISFSFYPNDYQLYICRKFVQGQLEIDQPSLICDMSAFLFIENNIKDLSKDRQLLIDYLSLNEFNINSFPNLLFLFNPSQSQENICFNVNKNALQVPFSGRIVPIIPNFCDVIQNISAINSFLPLITCLSDDKDGDKGSNNLYLILSILSNIINICEDSLLRGRFFESLVSFLYHCESLIDEEIFKVLFDMFLKIQNHELQKSIITSIFLNHDFFEKLDESIQSFFISHSPFHLYRTKEFNNKIVFDDLTLIIYNGVKYHNEMNSNSECYWNFVSNLCLDSPNDTNISFLIDIMCSNKSEFVAFKILQILLSIFSDKNDVSNYNDFTPYIITYSQYHDSMGILKLVIEIIKSISIKTNTKDNIYTTIFHLMIVFRPSLEILQESVENLIDIVFKMVKNDEMICFLPFLVILMENCKSKELNQDICEQFVHSKPEIRMKIPEMPFWTYWITKLFLQAYDPNPNENPREFADLCILCLNNLNISVMINLLNFFEIYNGLVLNTNSNDYQNTPVNFTSLKEIILIYLIKNISDSKKYYSYVYNFMLFSIQTVKDESKSSHLSYLGNFVSELFRNYDINVSLKDSVNQELLNLLIGKTETSFTNFSKVQLCGNKIEVSYKDVNSYLKNILDNNTTINNENNVEESEKYTKINKEILLRCLPDYKNYFKNDLVNTLEWIKGLTFTLNIRREYREEEEEAPIEKKLLSVSDTEKFDYYYVNYPKFIAEQETKVQSESDFLYKMKNSFMMSISIIPGPWENPNKNNEVKHFKILNRVTKSGKKILMRINKAFNNHSDASSNRTRVTTINPVDKHIYKTLETIPRKKLNDYFTTEVLISSQSKEEENGFLTASEEFITLRNKSSNILIYWEEIEFILNRKSAHIDNSCEIFKNNGRSYFLNFPKNERKSFYSFIDKSNIKFDTSNYETKFDFFKSLRFICKNIHQNKELKTIFKELKLTDLWKKRKITTFSYLYYLNILGGRSYNDIHQYLMYPFICIQSTEDNLLLESETSYRDLSKPIATLCEDFLRFSIHKYDEITEFNPYLFGELPLPSLAVTWYLIRTEPFTTIHVTRDQQFGRFPKFDQPERLFDSINGLINLMLNCGISKEIIPEFFNFPFFLINENDFDLGEKSDNKKVDNIELPIWSNNYYTFVSVLRLMLEGNLADDMICKWIDLMFGVKRRTLEYHGREYNLYKPYLYPETPDENFREEVIQCGSMPEQLFFKEHPQRDKIVDGTNIHSIDTQIQDKDFDPINQARFIKNILVSPNKSKVFELRIPTKENPLDVVPISLNNIFCGEFLCFSKCLNLAIFGTKTDPFLTAFNIKTQETKIVCHIPFIITSVCLSSGRFLITGGKDCSIRVWDLQNATQMSSSGFHSDIITSIACCYDNGLLVSADESLTLVFETMIDHVFINSVSLIDIEKKLKKIDTSFITDRNKDDDSVFNDFEFDAEMKNLFSPCTSKKDILNNVKEYKNCRQNKELRKSDFFIVIPQIVVFKSGIVAVAIEANVFFLDSRGKVIKIECFESEVVEMKKCYDQRTREFLIIGIKPDKIYVMDVASMASYVYYVAYFSSITTIQKSNSFITYYKGKISTFDFRVYVNKYYISQPESAIKMPTF</sequence>
<evidence type="ECO:0000256" key="3">
    <source>
        <dbReference type="PROSITE-ProRule" id="PRU00221"/>
    </source>
</evidence>
<name>A0ABR2L1E7_9EUKA</name>
<keyword evidence="1 3" id="KW-0853">WD repeat</keyword>
<evidence type="ECO:0000256" key="2">
    <source>
        <dbReference type="ARBA" id="ARBA00022737"/>
    </source>
</evidence>
<dbReference type="InterPro" id="IPR023362">
    <property type="entry name" value="PH-BEACH_dom"/>
</dbReference>
<evidence type="ECO:0000259" key="4">
    <source>
        <dbReference type="PROSITE" id="PS50197"/>
    </source>
</evidence>
<evidence type="ECO:0000256" key="1">
    <source>
        <dbReference type="ARBA" id="ARBA00022574"/>
    </source>
</evidence>
<dbReference type="InterPro" id="IPR013320">
    <property type="entry name" value="ConA-like_dom_sf"/>
</dbReference>
<comment type="caution">
    <text evidence="6">The sequence shown here is derived from an EMBL/GenBank/DDBJ whole genome shotgun (WGS) entry which is preliminary data.</text>
</comment>
<dbReference type="PANTHER" id="PTHR13743:SF112">
    <property type="entry name" value="BEACH DOMAIN-CONTAINING PROTEIN"/>
    <property type="match status" value="1"/>
</dbReference>
<dbReference type="PROSITE" id="PS50082">
    <property type="entry name" value="WD_REPEATS_2"/>
    <property type="match status" value="1"/>
</dbReference>
<feature type="domain" description="BEACH" evidence="4">
    <location>
        <begin position="1607"/>
        <end position="1889"/>
    </location>
</feature>
<keyword evidence="2" id="KW-0677">Repeat</keyword>
<proteinExistence type="predicted"/>
<dbReference type="PROSITE" id="PS50197">
    <property type="entry name" value="BEACH"/>
    <property type="match status" value="1"/>
</dbReference>